<dbReference type="Pfam" id="PF02627">
    <property type="entry name" value="CMD"/>
    <property type="match status" value="1"/>
</dbReference>
<dbReference type="InterPro" id="IPR003779">
    <property type="entry name" value="CMD-like"/>
</dbReference>
<evidence type="ECO:0000259" key="1">
    <source>
        <dbReference type="Pfam" id="PF02627"/>
    </source>
</evidence>
<comment type="caution">
    <text evidence="2">The sequence shown here is derived from an EMBL/GenBank/DDBJ whole genome shotgun (WGS) entry which is preliminary data.</text>
</comment>
<accession>A0ABP4XQ17</accession>
<sequence>MSIDSVTGTTAVAPAPIPAPAAEELVTHKARMPHPGFLLEGGIDALAGVNGIAHASGLPESLLHLVSLRASQINGCSWCVVDHSRQVVEDGGHPQRVFAVAAWREAPYFTAAERAALEFTEVLTRLADHHDPVSDALWAELLQHFTHRQISGLLFEISAINAWNRINAAIRQPAGAR</sequence>
<reference evidence="3" key="1">
    <citation type="journal article" date="2019" name="Int. J. Syst. Evol. Microbiol.">
        <title>The Global Catalogue of Microorganisms (GCM) 10K type strain sequencing project: providing services to taxonomists for standard genome sequencing and annotation.</title>
        <authorList>
            <consortium name="The Broad Institute Genomics Platform"/>
            <consortium name="The Broad Institute Genome Sequencing Center for Infectious Disease"/>
            <person name="Wu L."/>
            <person name="Ma J."/>
        </authorList>
    </citation>
    <scope>NUCLEOTIDE SEQUENCE [LARGE SCALE GENOMIC DNA]</scope>
    <source>
        <strain evidence="3">JCM 14736</strain>
    </source>
</reference>
<evidence type="ECO:0000313" key="2">
    <source>
        <dbReference type="EMBL" id="GAA1785833.1"/>
    </source>
</evidence>
<evidence type="ECO:0000313" key="3">
    <source>
        <dbReference type="Proteomes" id="UP001500851"/>
    </source>
</evidence>
<dbReference type="SUPFAM" id="SSF69118">
    <property type="entry name" value="AhpD-like"/>
    <property type="match status" value="1"/>
</dbReference>
<proteinExistence type="predicted"/>
<dbReference type="InterPro" id="IPR029032">
    <property type="entry name" value="AhpD-like"/>
</dbReference>
<gene>
    <name evidence="2" type="ORF">GCM10009768_13410</name>
</gene>
<dbReference type="Gene3D" id="1.20.1290.10">
    <property type="entry name" value="AhpD-like"/>
    <property type="match status" value="1"/>
</dbReference>
<dbReference type="Proteomes" id="UP001500851">
    <property type="component" value="Unassembled WGS sequence"/>
</dbReference>
<dbReference type="PANTHER" id="PTHR34846:SF7">
    <property type="entry name" value="BLL7811 PROTEIN"/>
    <property type="match status" value="1"/>
</dbReference>
<dbReference type="InterPro" id="IPR004675">
    <property type="entry name" value="AhpD_core"/>
</dbReference>
<name>A0ABP4XQ17_9MICO</name>
<dbReference type="EMBL" id="BAAAOB010000001">
    <property type="protein sequence ID" value="GAA1785833.1"/>
    <property type="molecule type" value="Genomic_DNA"/>
</dbReference>
<feature type="domain" description="Carboxymuconolactone decarboxylase-like" evidence="1">
    <location>
        <begin position="51"/>
        <end position="121"/>
    </location>
</feature>
<dbReference type="PANTHER" id="PTHR34846">
    <property type="entry name" value="4-CARBOXYMUCONOLACTONE DECARBOXYLASE FAMILY PROTEIN (AFU_ORTHOLOGUE AFUA_6G11590)"/>
    <property type="match status" value="1"/>
</dbReference>
<organism evidence="2 3">
    <name type="scientific">Leucobacter iarius</name>
    <dbReference type="NCBI Taxonomy" id="333963"/>
    <lineage>
        <taxon>Bacteria</taxon>
        <taxon>Bacillati</taxon>
        <taxon>Actinomycetota</taxon>
        <taxon>Actinomycetes</taxon>
        <taxon>Micrococcales</taxon>
        <taxon>Microbacteriaceae</taxon>
        <taxon>Leucobacter</taxon>
    </lineage>
</organism>
<keyword evidence="3" id="KW-1185">Reference proteome</keyword>
<dbReference type="NCBIfam" id="TIGR00778">
    <property type="entry name" value="ahpD_dom"/>
    <property type="match status" value="1"/>
</dbReference>
<protein>
    <submittedName>
        <fullName evidence="2">Carboxymuconolactone decarboxylase family protein</fullName>
    </submittedName>
</protein>
<dbReference type="RefSeq" id="WP_344030835.1">
    <property type="nucleotide sequence ID" value="NZ_BAAAOB010000001.1"/>
</dbReference>